<reference evidence="6 7" key="1">
    <citation type="submission" date="2024-06" db="EMBL/GenBank/DDBJ databases">
        <authorList>
            <person name="Tuo L."/>
        </authorList>
    </citation>
    <scope>NUCLEOTIDE SEQUENCE [LARGE SCALE GENOMIC DNA]</scope>
    <source>
        <strain evidence="6 7">ZMM04-5</strain>
    </source>
</reference>
<keyword evidence="3" id="KW-0732">Signal</keyword>
<feature type="domain" description="Transglycosylase SLT" evidence="4">
    <location>
        <begin position="45"/>
        <end position="142"/>
    </location>
</feature>
<name>A0ABV3QYT9_9HYPH</name>
<dbReference type="Gene3D" id="3.30.70.1070">
    <property type="entry name" value="Sporulation related repeat"/>
    <property type="match status" value="1"/>
</dbReference>
<accession>A0ABV3QYT9</accession>
<feature type="domain" description="SPOR" evidence="5">
    <location>
        <begin position="207"/>
        <end position="285"/>
    </location>
</feature>
<comment type="caution">
    <text evidence="6">The sequence shown here is derived from an EMBL/GenBank/DDBJ whole genome shotgun (WGS) entry which is preliminary data.</text>
</comment>
<proteinExistence type="inferred from homology"/>
<evidence type="ECO:0000256" key="3">
    <source>
        <dbReference type="SAM" id="SignalP"/>
    </source>
</evidence>
<comment type="similarity">
    <text evidence="1">Belongs to the transglycosylase Slt family.</text>
</comment>
<dbReference type="Gene3D" id="1.10.530.10">
    <property type="match status" value="1"/>
</dbReference>
<dbReference type="CDD" id="cd00254">
    <property type="entry name" value="LT-like"/>
    <property type="match status" value="1"/>
</dbReference>
<dbReference type="PANTHER" id="PTHR37423">
    <property type="entry name" value="SOLUBLE LYTIC MUREIN TRANSGLYCOSYLASE-RELATED"/>
    <property type="match status" value="1"/>
</dbReference>
<dbReference type="InterPro" id="IPR007730">
    <property type="entry name" value="SPOR-like_dom"/>
</dbReference>
<feature type="chain" id="PRO_5047065592" evidence="3">
    <location>
        <begin position="28"/>
        <end position="288"/>
    </location>
</feature>
<sequence length="288" mass="30917">MRPVRRLAVHVIGMAFAALAPHPPAIADPPGRSLPVTIGRICAIIEREADRNAIPRDFFARLIFKESRFDPNAVSPAGAEGIAQFMPGTAAMRGLDDSFDIAKALPASARYLGELKTAFGNLGLAAAAYNAGEARVTRWLTSGGFLPLETENYVLDIMGEPADLFTDANYAGTVQPLHPTLAFGKACRTLPVTMSAVVAMSTVHIKPWGVQVAGNIRRAIAIRQWQRVKARFPALLAGHEPAVSRVRSAFVPRGIYAVRIGAASRKEADAICDRLRRAGGACVVLKNR</sequence>
<dbReference type="Pfam" id="PF01464">
    <property type="entry name" value="SLT"/>
    <property type="match status" value="1"/>
</dbReference>
<evidence type="ECO:0000259" key="5">
    <source>
        <dbReference type="Pfam" id="PF05036"/>
    </source>
</evidence>
<dbReference type="SUPFAM" id="SSF53955">
    <property type="entry name" value="Lysozyme-like"/>
    <property type="match status" value="1"/>
</dbReference>
<comment type="similarity">
    <text evidence="2">Belongs to the virb1 family.</text>
</comment>
<evidence type="ECO:0000313" key="6">
    <source>
        <dbReference type="EMBL" id="MEW9806108.1"/>
    </source>
</evidence>
<gene>
    <name evidence="6" type="ORF">ABUE31_08950</name>
</gene>
<dbReference type="Pfam" id="PF05036">
    <property type="entry name" value="SPOR"/>
    <property type="match status" value="1"/>
</dbReference>
<dbReference type="InterPro" id="IPR036680">
    <property type="entry name" value="SPOR-like_sf"/>
</dbReference>
<protein>
    <submittedName>
        <fullName evidence="6">Transglycosylase SLT domain-containing protein</fullName>
    </submittedName>
</protein>
<dbReference type="Proteomes" id="UP001556196">
    <property type="component" value="Unassembled WGS sequence"/>
</dbReference>
<feature type="signal peptide" evidence="3">
    <location>
        <begin position="1"/>
        <end position="27"/>
    </location>
</feature>
<evidence type="ECO:0000313" key="7">
    <source>
        <dbReference type="Proteomes" id="UP001556196"/>
    </source>
</evidence>
<dbReference type="InterPro" id="IPR008258">
    <property type="entry name" value="Transglycosylase_SLT_dom_1"/>
</dbReference>
<dbReference type="InterPro" id="IPR023346">
    <property type="entry name" value="Lysozyme-like_dom_sf"/>
</dbReference>
<keyword evidence="7" id="KW-1185">Reference proteome</keyword>
<evidence type="ECO:0000259" key="4">
    <source>
        <dbReference type="Pfam" id="PF01464"/>
    </source>
</evidence>
<dbReference type="EMBL" id="JBFOCI010000002">
    <property type="protein sequence ID" value="MEW9806108.1"/>
    <property type="molecule type" value="Genomic_DNA"/>
</dbReference>
<evidence type="ECO:0000256" key="1">
    <source>
        <dbReference type="ARBA" id="ARBA00007734"/>
    </source>
</evidence>
<evidence type="ECO:0000256" key="2">
    <source>
        <dbReference type="ARBA" id="ARBA00009387"/>
    </source>
</evidence>
<dbReference type="PANTHER" id="PTHR37423:SF2">
    <property type="entry name" value="MEMBRANE-BOUND LYTIC MUREIN TRANSGLYCOSYLASE C"/>
    <property type="match status" value="1"/>
</dbReference>
<organism evidence="6 7">
    <name type="scientific">Mesorhizobium marinum</name>
    <dbReference type="NCBI Taxonomy" id="3228790"/>
    <lineage>
        <taxon>Bacteria</taxon>
        <taxon>Pseudomonadati</taxon>
        <taxon>Pseudomonadota</taxon>
        <taxon>Alphaproteobacteria</taxon>
        <taxon>Hyphomicrobiales</taxon>
        <taxon>Phyllobacteriaceae</taxon>
        <taxon>Mesorhizobium</taxon>
    </lineage>
</organism>